<protein>
    <submittedName>
        <fullName evidence="6">Receptor-interacting serine threonine- kinase 3-like</fullName>
    </submittedName>
</protein>
<keyword evidence="1 3" id="KW-0547">Nucleotide-binding</keyword>
<keyword evidence="6" id="KW-0675">Receptor</keyword>
<dbReference type="Gene3D" id="1.10.510.10">
    <property type="entry name" value="Transferase(Phosphotransferase) domain 1"/>
    <property type="match status" value="1"/>
</dbReference>
<dbReference type="Proteomes" id="UP001295444">
    <property type="component" value="Chromosome 13"/>
</dbReference>
<evidence type="ECO:0000256" key="4">
    <source>
        <dbReference type="RuleBase" id="RU000304"/>
    </source>
</evidence>
<evidence type="ECO:0000256" key="2">
    <source>
        <dbReference type="ARBA" id="ARBA00022840"/>
    </source>
</evidence>
<dbReference type="PROSITE" id="PS50011">
    <property type="entry name" value="PROTEIN_KINASE_DOM"/>
    <property type="match status" value="1"/>
</dbReference>
<sequence>MLLLPKEDLENLNLIGQGGFGLVYKGWSKTLRMEVALKMIQGSDLKTLMKALAKESMVMQKASNPYVLRLLGVYKKVEGIMVQNGLVMEYMPHGSLHTLVKDIESVPWSLKFRIFHQVVLGMNYLHSLDPPIIHRDLKPGNVLLNKYLDVQITDFGLSKIQGATSSANPSIVGTLAYIPPEAFIDINYKPTESYDVYSFGILMWSVISGKEPYSGAPINLIPFLIPNGHRPDMSELDRWSDEKMVPKAMVLMVSCWSKQSEDRPSFHECSKLTASMFEAYESQIDEDVLILLKKIGAQAEQLTFEKQDVALTTTEIDADTPTEDTENSEDPLKNLTKTIKDSGEYKKIVETLSKDKILSSVDKAKLDSSDSLKDIGRTAEKAVLETIRKDPGKLISSIVKLWK</sequence>
<dbReference type="AlphaFoldDB" id="A0AAD1WXL9"/>
<accession>A0AAD1WXL9</accession>
<dbReference type="Pfam" id="PF00069">
    <property type="entry name" value="Pkinase"/>
    <property type="match status" value="1"/>
</dbReference>
<dbReference type="InterPro" id="IPR051681">
    <property type="entry name" value="Ser/Thr_Kinases-Pseudokinases"/>
</dbReference>
<gene>
    <name evidence="6" type="ORF">PECUL_23A011384</name>
</gene>
<keyword evidence="6" id="KW-0418">Kinase</keyword>
<reference evidence="6" key="1">
    <citation type="submission" date="2022-03" db="EMBL/GenBank/DDBJ databases">
        <authorList>
            <person name="Alioto T."/>
            <person name="Alioto T."/>
            <person name="Gomez Garrido J."/>
        </authorList>
    </citation>
    <scope>NUCLEOTIDE SEQUENCE</scope>
</reference>
<dbReference type="InterPro" id="IPR017441">
    <property type="entry name" value="Protein_kinase_ATP_BS"/>
</dbReference>
<dbReference type="InterPro" id="IPR000719">
    <property type="entry name" value="Prot_kinase_dom"/>
</dbReference>
<name>A0AAD1WXL9_PELCU</name>
<organism evidence="6 7">
    <name type="scientific">Pelobates cultripes</name>
    <name type="common">Western spadefoot toad</name>
    <dbReference type="NCBI Taxonomy" id="61616"/>
    <lineage>
        <taxon>Eukaryota</taxon>
        <taxon>Metazoa</taxon>
        <taxon>Chordata</taxon>
        <taxon>Craniata</taxon>
        <taxon>Vertebrata</taxon>
        <taxon>Euteleostomi</taxon>
        <taxon>Amphibia</taxon>
        <taxon>Batrachia</taxon>
        <taxon>Anura</taxon>
        <taxon>Pelobatoidea</taxon>
        <taxon>Pelobatidae</taxon>
        <taxon>Pelobates</taxon>
    </lineage>
</organism>
<feature type="binding site" evidence="3">
    <location>
        <position position="38"/>
    </location>
    <ligand>
        <name>ATP</name>
        <dbReference type="ChEBI" id="CHEBI:30616"/>
    </ligand>
</feature>
<keyword evidence="7" id="KW-1185">Reference proteome</keyword>
<evidence type="ECO:0000313" key="7">
    <source>
        <dbReference type="Proteomes" id="UP001295444"/>
    </source>
</evidence>
<keyword evidence="2 3" id="KW-0067">ATP-binding</keyword>
<keyword evidence="4" id="KW-0723">Serine/threonine-protein kinase</keyword>
<comment type="similarity">
    <text evidence="4">Belongs to the protein kinase superfamily.</text>
</comment>
<feature type="domain" description="Protein kinase" evidence="5">
    <location>
        <begin position="9"/>
        <end position="277"/>
    </location>
</feature>
<evidence type="ECO:0000256" key="3">
    <source>
        <dbReference type="PROSITE-ProRule" id="PRU10141"/>
    </source>
</evidence>
<dbReference type="GO" id="GO:0005524">
    <property type="term" value="F:ATP binding"/>
    <property type="evidence" value="ECO:0007669"/>
    <property type="project" value="UniProtKB-UniRule"/>
</dbReference>
<dbReference type="SUPFAM" id="SSF56112">
    <property type="entry name" value="Protein kinase-like (PK-like)"/>
    <property type="match status" value="1"/>
</dbReference>
<dbReference type="PANTHER" id="PTHR44329">
    <property type="entry name" value="SERINE/THREONINE-PROTEIN KINASE TNNI3K-RELATED"/>
    <property type="match status" value="1"/>
</dbReference>
<proteinExistence type="inferred from homology"/>
<dbReference type="PANTHER" id="PTHR44329:SF297">
    <property type="entry name" value="RECEPTOR-INTERACTING SERINE_THREONINE-PROTEIN KINASE 3"/>
    <property type="match status" value="1"/>
</dbReference>
<dbReference type="InterPro" id="IPR011009">
    <property type="entry name" value="Kinase-like_dom_sf"/>
</dbReference>
<dbReference type="SMART" id="SM00220">
    <property type="entry name" value="S_TKc"/>
    <property type="match status" value="1"/>
</dbReference>
<keyword evidence="6" id="KW-0808">Transferase</keyword>
<dbReference type="PROSITE" id="PS00107">
    <property type="entry name" value="PROTEIN_KINASE_ATP"/>
    <property type="match status" value="1"/>
</dbReference>
<dbReference type="InterPro" id="IPR008271">
    <property type="entry name" value="Ser/Thr_kinase_AS"/>
</dbReference>
<dbReference type="GO" id="GO:0004706">
    <property type="term" value="F:JUN kinase kinase kinase activity"/>
    <property type="evidence" value="ECO:0007669"/>
    <property type="project" value="TreeGrafter"/>
</dbReference>
<evidence type="ECO:0000259" key="5">
    <source>
        <dbReference type="PROSITE" id="PS50011"/>
    </source>
</evidence>
<dbReference type="PROSITE" id="PS00108">
    <property type="entry name" value="PROTEIN_KINASE_ST"/>
    <property type="match status" value="1"/>
</dbReference>
<evidence type="ECO:0000256" key="1">
    <source>
        <dbReference type="ARBA" id="ARBA00022741"/>
    </source>
</evidence>
<evidence type="ECO:0000313" key="6">
    <source>
        <dbReference type="EMBL" id="CAH2326756.1"/>
    </source>
</evidence>
<dbReference type="EMBL" id="OW240924">
    <property type="protein sequence ID" value="CAH2326756.1"/>
    <property type="molecule type" value="Genomic_DNA"/>
</dbReference>